<evidence type="ECO:0000256" key="1">
    <source>
        <dbReference type="ARBA" id="ARBA00023015"/>
    </source>
</evidence>
<dbReference type="SUPFAM" id="SSF46689">
    <property type="entry name" value="Homeodomain-like"/>
    <property type="match status" value="1"/>
</dbReference>
<dbReference type="InterPro" id="IPR036271">
    <property type="entry name" value="Tet_transcr_reg_TetR-rel_C_sf"/>
</dbReference>
<dbReference type="SUPFAM" id="SSF48498">
    <property type="entry name" value="Tetracyclin repressor-like, C-terminal domain"/>
    <property type="match status" value="1"/>
</dbReference>
<comment type="caution">
    <text evidence="7">The sequence shown here is derived from an EMBL/GenBank/DDBJ whole genome shotgun (WGS) entry which is preliminary data.</text>
</comment>
<evidence type="ECO:0000256" key="4">
    <source>
        <dbReference type="PROSITE-ProRule" id="PRU00335"/>
    </source>
</evidence>
<feature type="domain" description="HTH tetR-type" evidence="6">
    <location>
        <begin position="18"/>
        <end position="78"/>
    </location>
</feature>
<keyword evidence="2 4" id="KW-0238">DNA-binding</keyword>
<dbReference type="InterPro" id="IPR009057">
    <property type="entry name" value="Homeodomain-like_sf"/>
</dbReference>
<dbReference type="Gene3D" id="1.10.10.60">
    <property type="entry name" value="Homeodomain-like"/>
    <property type="match status" value="1"/>
</dbReference>
<evidence type="ECO:0000256" key="2">
    <source>
        <dbReference type="ARBA" id="ARBA00023125"/>
    </source>
</evidence>
<dbReference type="Proteomes" id="UP000580910">
    <property type="component" value="Unassembled WGS sequence"/>
</dbReference>
<dbReference type="EMBL" id="JACGXA010000001">
    <property type="protein sequence ID" value="MBA8801873.1"/>
    <property type="molecule type" value="Genomic_DNA"/>
</dbReference>
<accession>A0A7W3IWF6</accession>
<reference evidence="7 8" key="1">
    <citation type="submission" date="2020-07" db="EMBL/GenBank/DDBJ databases">
        <title>Sequencing the genomes of 1000 actinobacteria strains.</title>
        <authorList>
            <person name="Klenk H.-P."/>
        </authorList>
    </citation>
    <scope>NUCLEOTIDE SEQUENCE [LARGE SCALE GENOMIC DNA]</scope>
    <source>
        <strain evidence="7 8">DSM 21349</strain>
    </source>
</reference>
<keyword evidence="1" id="KW-0805">Transcription regulation</keyword>
<organism evidence="7 8">
    <name type="scientific">Nocardioides ginsengisegetis</name>
    <dbReference type="NCBI Taxonomy" id="661491"/>
    <lineage>
        <taxon>Bacteria</taxon>
        <taxon>Bacillati</taxon>
        <taxon>Actinomycetota</taxon>
        <taxon>Actinomycetes</taxon>
        <taxon>Propionibacteriales</taxon>
        <taxon>Nocardioidaceae</taxon>
        <taxon>Nocardioides</taxon>
    </lineage>
</organism>
<dbReference type="Pfam" id="PF16859">
    <property type="entry name" value="TetR_C_11"/>
    <property type="match status" value="1"/>
</dbReference>
<evidence type="ECO:0000259" key="6">
    <source>
        <dbReference type="PROSITE" id="PS50977"/>
    </source>
</evidence>
<feature type="region of interest" description="Disordered" evidence="5">
    <location>
        <begin position="1"/>
        <end position="20"/>
    </location>
</feature>
<keyword evidence="3" id="KW-0804">Transcription</keyword>
<evidence type="ECO:0000313" key="7">
    <source>
        <dbReference type="EMBL" id="MBA8801873.1"/>
    </source>
</evidence>
<evidence type="ECO:0000256" key="5">
    <source>
        <dbReference type="SAM" id="MobiDB-lite"/>
    </source>
</evidence>
<protein>
    <submittedName>
        <fullName evidence="7">AcrR family transcriptional regulator</fullName>
    </submittedName>
</protein>
<dbReference type="RefSeq" id="WP_182535955.1">
    <property type="nucleotide sequence ID" value="NZ_JACGXA010000001.1"/>
</dbReference>
<feature type="DNA-binding region" description="H-T-H motif" evidence="4">
    <location>
        <begin position="41"/>
        <end position="60"/>
    </location>
</feature>
<dbReference type="InterPro" id="IPR050109">
    <property type="entry name" value="HTH-type_TetR-like_transc_reg"/>
</dbReference>
<dbReference type="AlphaFoldDB" id="A0A7W3IWF6"/>
<dbReference type="InterPro" id="IPR001647">
    <property type="entry name" value="HTH_TetR"/>
</dbReference>
<dbReference type="InterPro" id="IPR011075">
    <property type="entry name" value="TetR_C"/>
</dbReference>
<dbReference type="PRINTS" id="PR00455">
    <property type="entry name" value="HTHTETR"/>
</dbReference>
<dbReference type="PANTHER" id="PTHR30055:SF148">
    <property type="entry name" value="TETR-FAMILY TRANSCRIPTIONAL REGULATOR"/>
    <property type="match status" value="1"/>
</dbReference>
<evidence type="ECO:0000313" key="8">
    <source>
        <dbReference type="Proteomes" id="UP000580910"/>
    </source>
</evidence>
<dbReference type="Gene3D" id="1.10.357.10">
    <property type="entry name" value="Tetracycline Repressor, domain 2"/>
    <property type="match status" value="1"/>
</dbReference>
<dbReference type="Pfam" id="PF00440">
    <property type="entry name" value="TetR_N"/>
    <property type="match status" value="1"/>
</dbReference>
<name>A0A7W3IWF6_9ACTN</name>
<evidence type="ECO:0000256" key="3">
    <source>
        <dbReference type="ARBA" id="ARBA00023163"/>
    </source>
</evidence>
<gene>
    <name evidence="7" type="ORF">FB382_000164</name>
</gene>
<dbReference type="PROSITE" id="PS50977">
    <property type="entry name" value="HTH_TETR_2"/>
    <property type="match status" value="1"/>
</dbReference>
<dbReference type="PANTHER" id="PTHR30055">
    <property type="entry name" value="HTH-TYPE TRANSCRIPTIONAL REGULATOR RUTR"/>
    <property type="match status" value="1"/>
</dbReference>
<proteinExistence type="predicted"/>
<dbReference type="GO" id="GO:0003700">
    <property type="term" value="F:DNA-binding transcription factor activity"/>
    <property type="evidence" value="ECO:0007669"/>
    <property type="project" value="TreeGrafter"/>
</dbReference>
<sequence length="204" mass="22079">MTDPAHAPRPARGRPRKEGAEQRILEAALEEYAERGWSGFTMDAVARRAGVGKSTVYLRWSDKDSLLTDAVTTRSQDIEQVDTGSLRGDLERLAANLFRYLLDPAGWATLRMAMEAAIAPTPLGSFTEVVSGQHLGAASEIVQSHLEAGTLPTDAPVRTLVECLYGAVIVQTLSLAGDDRKLTDEDIEERVRPIVDLVLAPLAG</sequence>
<keyword evidence="8" id="KW-1185">Reference proteome</keyword>
<dbReference type="GO" id="GO:0000976">
    <property type="term" value="F:transcription cis-regulatory region binding"/>
    <property type="evidence" value="ECO:0007669"/>
    <property type="project" value="TreeGrafter"/>
</dbReference>